<reference evidence="1 2" key="2">
    <citation type="journal article" date="2017" name="Front. Plant Sci.">
        <title>Gene Classification and Mining of Molecular Markers Useful in Red Clover (Trifolium pratense) Breeding.</title>
        <authorList>
            <person name="Istvanek J."/>
            <person name="Dluhosova J."/>
            <person name="Dluhos P."/>
            <person name="Patkova L."/>
            <person name="Nedelnik J."/>
            <person name="Repkova J."/>
        </authorList>
    </citation>
    <scope>NUCLEOTIDE SEQUENCE [LARGE SCALE GENOMIC DNA]</scope>
    <source>
        <strain evidence="2">cv. Tatra</strain>
        <tissue evidence="1">Young leaves</tissue>
    </source>
</reference>
<evidence type="ECO:0000313" key="1">
    <source>
        <dbReference type="EMBL" id="PNX62867.1"/>
    </source>
</evidence>
<dbReference type="AlphaFoldDB" id="A0A2K3K9A2"/>
<sequence length="74" mass="8384">MSVNRYLELDKERLNPKNVRGGVSQSTILSLNNGSGYQRLLFSTPRDQVRTKENTRPRVAGLEDKYSVDNAKCV</sequence>
<organism evidence="1 2">
    <name type="scientific">Trifolium pratense</name>
    <name type="common">Red clover</name>
    <dbReference type="NCBI Taxonomy" id="57577"/>
    <lineage>
        <taxon>Eukaryota</taxon>
        <taxon>Viridiplantae</taxon>
        <taxon>Streptophyta</taxon>
        <taxon>Embryophyta</taxon>
        <taxon>Tracheophyta</taxon>
        <taxon>Spermatophyta</taxon>
        <taxon>Magnoliopsida</taxon>
        <taxon>eudicotyledons</taxon>
        <taxon>Gunneridae</taxon>
        <taxon>Pentapetalae</taxon>
        <taxon>rosids</taxon>
        <taxon>fabids</taxon>
        <taxon>Fabales</taxon>
        <taxon>Fabaceae</taxon>
        <taxon>Papilionoideae</taxon>
        <taxon>50 kb inversion clade</taxon>
        <taxon>NPAAA clade</taxon>
        <taxon>Hologalegina</taxon>
        <taxon>IRL clade</taxon>
        <taxon>Trifolieae</taxon>
        <taxon>Trifolium</taxon>
    </lineage>
</organism>
<protein>
    <submittedName>
        <fullName evidence="1">Uncharacterized protein</fullName>
    </submittedName>
</protein>
<accession>A0A2K3K9A2</accession>
<proteinExistence type="predicted"/>
<dbReference type="Proteomes" id="UP000236291">
    <property type="component" value="Unassembled WGS sequence"/>
</dbReference>
<reference evidence="1 2" key="1">
    <citation type="journal article" date="2014" name="Am. J. Bot.">
        <title>Genome assembly and annotation for red clover (Trifolium pratense; Fabaceae).</title>
        <authorList>
            <person name="Istvanek J."/>
            <person name="Jaros M."/>
            <person name="Krenek A."/>
            <person name="Repkova J."/>
        </authorList>
    </citation>
    <scope>NUCLEOTIDE SEQUENCE [LARGE SCALE GENOMIC DNA]</scope>
    <source>
        <strain evidence="2">cv. Tatra</strain>
        <tissue evidence="1">Young leaves</tissue>
    </source>
</reference>
<comment type="caution">
    <text evidence="1">The sequence shown here is derived from an EMBL/GenBank/DDBJ whole genome shotgun (WGS) entry which is preliminary data.</text>
</comment>
<dbReference type="EMBL" id="ASHM01151034">
    <property type="protein sequence ID" value="PNX62867.1"/>
    <property type="molecule type" value="Genomic_DNA"/>
</dbReference>
<name>A0A2K3K9A2_TRIPR</name>
<evidence type="ECO:0000313" key="2">
    <source>
        <dbReference type="Proteomes" id="UP000236291"/>
    </source>
</evidence>
<gene>
    <name evidence="1" type="ORF">L195_g061346</name>
</gene>